<accession>A0A517NDN1</accession>
<dbReference type="KEGG" id="rlc:K227x_36250"/>
<evidence type="ECO:0000313" key="1">
    <source>
        <dbReference type="EMBL" id="QDT05226.1"/>
    </source>
</evidence>
<proteinExistence type="predicted"/>
<name>A0A517NDN1_9BACT</name>
<protein>
    <submittedName>
        <fullName evidence="1">Uncharacterized protein</fullName>
    </submittedName>
</protein>
<gene>
    <name evidence="1" type="ORF">K227x_36250</name>
</gene>
<dbReference type="EMBL" id="CP036525">
    <property type="protein sequence ID" value="QDT05226.1"/>
    <property type="molecule type" value="Genomic_DNA"/>
</dbReference>
<evidence type="ECO:0000313" key="2">
    <source>
        <dbReference type="Proteomes" id="UP000318538"/>
    </source>
</evidence>
<organism evidence="1 2">
    <name type="scientific">Rubripirellula lacrimiformis</name>
    <dbReference type="NCBI Taxonomy" id="1930273"/>
    <lineage>
        <taxon>Bacteria</taxon>
        <taxon>Pseudomonadati</taxon>
        <taxon>Planctomycetota</taxon>
        <taxon>Planctomycetia</taxon>
        <taxon>Pirellulales</taxon>
        <taxon>Pirellulaceae</taxon>
        <taxon>Rubripirellula</taxon>
    </lineage>
</organism>
<reference evidence="1 2" key="1">
    <citation type="submission" date="2019-02" db="EMBL/GenBank/DDBJ databases">
        <title>Deep-cultivation of Planctomycetes and their phenomic and genomic characterization uncovers novel biology.</title>
        <authorList>
            <person name="Wiegand S."/>
            <person name="Jogler M."/>
            <person name="Boedeker C."/>
            <person name="Pinto D."/>
            <person name="Vollmers J."/>
            <person name="Rivas-Marin E."/>
            <person name="Kohn T."/>
            <person name="Peeters S.H."/>
            <person name="Heuer A."/>
            <person name="Rast P."/>
            <person name="Oberbeckmann S."/>
            <person name="Bunk B."/>
            <person name="Jeske O."/>
            <person name="Meyerdierks A."/>
            <person name="Storesund J.E."/>
            <person name="Kallscheuer N."/>
            <person name="Luecker S."/>
            <person name="Lage O.M."/>
            <person name="Pohl T."/>
            <person name="Merkel B.J."/>
            <person name="Hornburger P."/>
            <person name="Mueller R.-W."/>
            <person name="Bruemmer F."/>
            <person name="Labrenz M."/>
            <person name="Spormann A.M."/>
            <person name="Op den Camp H."/>
            <person name="Overmann J."/>
            <person name="Amann R."/>
            <person name="Jetten M.S.M."/>
            <person name="Mascher T."/>
            <person name="Medema M.H."/>
            <person name="Devos D.P."/>
            <person name="Kaster A.-K."/>
            <person name="Ovreas L."/>
            <person name="Rohde M."/>
            <person name="Galperin M.Y."/>
            <person name="Jogler C."/>
        </authorList>
    </citation>
    <scope>NUCLEOTIDE SEQUENCE [LARGE SCALE GENOMIC DNA]</scope>
    <source>
        <strain evidence="1 2">K22_7</strain>
    </source>
</reference>
<sequence length="65" mass="7019">MVLSIGHPGSQARMNADGFVFKHGAVFHALMTSIRGNLVDAQALHNPSAKRLLHTHAIAEIGNYQ</sequence>
<dbReference type="Proteomes" id="UP000318538">
    <property type="component" value="Chromosome"/>
</dbReference>
<dbReference type="AlphaFoldDB" id="A0A517NDN1"/>
<keyword evidence="2" id="KW-1185">Reference proteome</keyword>